<evidence type="ECO:0000313" key="2">
    <source>
        <dbReference type="Proteomes" id="UP000886501"/>
    </source>
</evidence>
<reference evidence="1" key="1">
    <citation type="submission" date="2019-10" db="EMBL/GenBank/DDBJ databases">
        <authorList>
            <consortium name="DOE Joint Genome Institute"/>
            <person name="Kuo A."/>
            <person name="Miyauchi S."/>
            <person name="Kiss E."/>
            <person name="Drula E."/>
            <person name="Kohler A."/>
            <person name="Sanchez-Garcia M."/>
            <person name="Andreopoulos B."/>
            <person name="Barry K.W."/>
            <person name="Bonito G."/>
            <person name="Buee M."/>
            <person name="Carver A."/>
            <person name="Chen C."/>
            <person name="Cichocki N."/>
            <person name="Clum A."/>
            <person name="Culley D."/>
            <person name="Crous P.W."/>
            <person name="Fauchery L."/>
            <person name="Girlanda M."/>
            <person name="Hayes R."/>
            <person name="Keri Z."/>
            <person name="Labutti K."/>
            <person name="Lipzen A."/>
            <person name="Lombard V."/>
            <person name="Magnuson J."/>
            <person name="Maillard F."/>
            <person name="Morin E."/>
            <person name="Murat C."/>
            <person name="Nolan M."/>
            <person name="Ohm R."/>
            <person name="Pangilinan J."/>
            <person name="Pereira M."/>
            <person name="Perotto S."/>
            <person name="Peter M."/>
            <person name="Riley R."/>
            <person name="Sitrit Y."/>
            <person name="Stielow B."/>
            <person name="Szollosi G."/>
            <person name="Zifcakova L."/>
            <person name="Stursova M."/>
            <person name="Spatafora J.W."/>
            <person name="Tedersoo L."/>
            <person name="Vaario L.-M."/>
            <person name="Yamada A."/>
            <person name="Yan M."/>
            <person name="Wang P."/>
            <person name="Xu J."/>
            <person name="Bruns T."/>
            <person name="Baldrian P."/>
            <person name="Vilgalys R."/>
            <person name="Henrissat B."/>
            <person name="Grigoriev I.V."/>
            <person name="Hibbett D."/>
            <person name="Nagy L.G."/>
            <person name="Martin F.M."/>
        </authorList>
    </citation>
    <scope>NUCLEOTIDE SEQUENCE</scope>
    <source>
        <strain evidence="1">P2</strain>
    </source>
</reference>
<organism evidence="1 2">
    <name type="scientific">Thelephora ganbajun</name>
    <name type="common">Ganba fungus</name>
    <dbReference type="NCBI Taxonomy" id="370292"/>
    <lineage>
        <taxon>Eukaryota</taxon>
        <taxon>Fungi</taxon>
        <taxon>Dikarya</taxon>
        <taxon>Basidiomycota</taxon>
        <taxon>Agaricomycotina</taxon>
        <taxon>Agaricomycetes</taxon>
        <taxon>Thelephorales</taxon>
        <taxon>Thelephoraceae</taxon>
        <taxon>Thelephora</taxon>
    </lineage>
</organism>
<comment type="caution">
    <text evidence="1">The sequence shown here is derived from an EMBL/GenBank/DDBJ whole genome shotgun (WGS) entry which is preliminary data.</text>
</comment>
<keyword evidence="2" id="KW-1185">Reference proteome</keyword>
<dbReference type="EMBL" id="MU117964">
    <property type="protein sequence ID" value="KAF9653368.1"/>
    <property type="molecule type" value="Genomic_DNA"/>
</dbReference>
<proteinExistence type="predicted"/>
<dbReference type="Proteomes" id="UP000886501">
    <property type="component" value="Unassembled WGS sequence"/>
</dbReference>
<gene>
    <name evidence="1" type="ORF">BDM02DRAFT_1903843</name>
</gene>
<reference evidence="1" key="2">
    <citation type="journal article" date="2020" name="Nat. Commun.">
        <title>Large-scale genome sequencing of mycorrhizal fungi provides insights into the early evolution of symbiotic traits.</title>
        <authorList>
            <person name="Miyauchi S."/>
            <person name="Kiss E."/>
            <person name="Kuo A."/>
            <person name="Drula E."/>
            <person name="Kohler A."/>
            <person name="Sanchez-Garcia M."/>
            <person name="Morin E."/>
            <person name="Andreopoulos B."/>
            <person name="Barry K.W."/>
            <person name="Bonito G."/>
            <person name="Buee M."/>
            <person name="Carver A."/>
            <person name="Chen C."/>
            <person name="Cichocki N."/>
            <person name="Clum A."/>
            <person name="Culley D."/>
            <person name="Crous P.W."/>
            <person name="Fauchery L."/>
            <person name="Girlanda M."/>
            <person name="Hayes R.D."/>
            <person name="Keri Z."/>
            <person name="LaButti K."/>
            <person name="Lipzen A."/>
            <person name="Lombard V."/>
            <person name="Magnuson J."/>
            <person name="Maillard F."/>
            <person name="Murat C."/>
            <person name="Nolan M."/>
            <person name="Ohm R.A."/>
            <person name="Pangilinan J."/>
            <person name="Pereira M.F."/>
            <person name="Perotto S."/>
            <person name="Peter M."/>
            <person name="Pfister S."/>
            <person name="Riley R."/>
            <person name="Sitrit Y."/>
            <person name="Stielow J.B."/>
            <person name="Szollosi G."/>
            <person name="Zifcakova L."/>
            <person name="Stursova M."/>
            <person name="Spatafora J.W."/>
            <person name="Tedersoo L."/>
            <person name="Vaario L.M."/>
            <person name="Yamada A."/>
            <person name="Yan M."/>
            <person name="Wang P."/>
            <person name="Xu J."/>
            <person name="Bruns T."/>
            <person name="Baldrian P."/>
            <person name="Vilgalys R."/>
            <person name="Dunand C."/>
            <person name="Henrissat B."/>
            <person name="Grigoriev I.V."/>
            <person name="Hibbett D."/>
            <person name="Nagy L.G."/>
            <person name="Martin F.M."/>
        </authorList>
    </citation>
    <scope>NUCLEOTIDE SEQUENCE</scope>
    <source>
        <strain evidence="1">P2</strain>
    </source>
</reference>
<sequence length="113" mass="12192">MGTRKNDLEPWKGVGCFSIVVVMLFFFFDVATCAGGAGSFTLLEEQPGSWITKTPCKGILSRMARMCSSCMTVAPDSSTNAHLIPNYGPSLTLLLLFPSEFCRSAVTVMLGTQ</sequence>
<name>A0ACB6ZV63_THEGA</name>
<accession>A0ACB6ZV63</accession>
<evidence type="ECO:0000313" key="1">
    <source>
        <dbReference type="EMBL" id="KAF9653368.1"/>
    </source>
</evidence>
<protein>
    <submittedName>
        <fullName evidence="1">Uncharacterized protein</fullName>
    </submittedName>
</protein>